<evidence type="ECO:0008006" key="3">
    <source>
        <dbReference type="Google" id="ProtNLM"/>
    </source>
</evidence>
<dbReference type="AlphaFoldDB" id="A0A7S0RDG6"/>
<organism evidence="2">
    <name type="scientific">Pyramimonas obovata</name>
    <dbReference type="NCBI Taxonomy" id="1411642"/>
    <lineage>
        <taxon>Eukaryota</taxon>
        <taxon>Viridiplantae</taxon>
        <taxon>Chlorophyta</taxon>
        <taxon>Pyramimonadophyceae</taxon>
        <taxon>Pyramimonadales</taxon>
        <taxon>Pyramimonadaceae</taxon>
        <taxon>Pyramimonas</taxon>
        <taxon>Pyramimonas incertae sedis</taxon>
    </lineage>
</organism>
<dbReference type="Gene3D" id="2.170.150.20">
    <property type="entry name" value="Peptide methionine sulfoxide reductase"/>
    <property type="match status" value="1"/>
</dbReference>
<gene>
    <name evidence="2" type="ORF">POBO1169_LOCUS11900</name>
</gene>
<name>A0A7S0RDG6_9CHLO</name>
<dbReference type="EMBL" id="HBFA01023376">
    <property type="protein sequence ID" value="CAD8673692.1"/>
    <property type="molecule type" value="Transcribed_RNA"/>
</dbReference>
<protein>
    <recommendedName>
        <fullName evidence="3">CULT domain-containing protein</fullName>
    </recommendedName>
</protein>
<feature type="compositionally biased region" description="Basic and acidic residues" evidence="1">
    <location>
        <begin position="63"/>
        <end position="72"/>
    </location>
</feature>
<sequence length="554" mass="60462">MEEDWEILSGGSVESWEDLGANMDDFKDYKSPVDLLNAMTDKYALVDEHSEGLSSLRASSPPESEHEALHPGEEDKALETMLGDVEEKLTFELYWKSLMCPARSSLAAVGPPEETEHIDELPVPKISSALLHTEPARPRPCCAPLRLTLPRHSQPMLRAPLTMSAPPRSIIPTGVVRMNRLHAKTAPTIPCPIAPSTLPTSPTPLFLEYPPRPLLLEYKKTSDADVDLQDTASDAVQPHKSSLSAPYLAPSLPPCLLPPLVLPSSSPVLTTQMPSLTSYAAPTSTHPLLSEAVARVILRALAAPPGLRLAPQYIAVPYALPEAQKGRDMGLPRNSHLMFSVLVATLSVHAIRADTVFATGNLYQDRPTCNAGAESACGCQCSAQHIDPLALFHEVPAVQKDTFEGVVTKSHLGVQVPVYHFRQPSRLSHLELPFKLVLLRNLGAASGVVEVPVDMKQAVDSWFPDYYWGYLLICTECSTPVHLGWKFVPKHKADSSTSFYALIVDYTDDRKQRVATHMGVMVDVVEELRIGVTAPSWMVAMLATHLSINGAAKV</sequence>
<accession>A0A7S0RDG6</accession>
<evidence type="ECO:0000256" key="1">
    <source>
        <dbReference type="SAM" id="MobiDB-lite"/>
    </source>
</evidence>
<feature type="region of interest" description="Disordered" evidence="1">
    <location>
        <begin position="53"/>
        <end position="72"/>
    </location>
</feature>
<evidence type="ECO:0000313" key="2">
    <source>
        <dbReference type="EMBL" id="CAD8673692.1"/>
    </source>
</evidence>
<reference evidence="2" key="1">
    <citation type="submission" date="2021-01" db="EMBL/GenBank/DDBJ databases">
        <authorList>
            <person name="Corre E."/>
            <person name="Pelletier E."/>
            <person name="Niang G."/>
            <person name="Scheremetjew M."/>
            <person name="Finn R."/>
            <person name="Kale V."/>
            <person name="Holt S."/>
            <person name="Cochrane G."/>
            <person name="Meng A."/>
            <person name="Brown T."/>
            <person name="Cohen L."/>
        </authorList>
    </citation>
    <scope>NUCLEOTIDE SEQUENCE</scope>
    <source>
        <strain evidence="2">CCMP722</strain>
    </source>
</reference>
<proteinExistence type="predicted"/>
<feature type="compositionally biased region" description="Polar residues" evidence="1">
    <location>
        <begin position="53"/>
        <end position="62"/>
    </location>
</feature>